<gene>
    <name evidence="1" type="ORF">SAMN05216559_3505</name>
</gene>
<dbReference type="Proteomes" id="UP000199062">
    <property type="component" value="Unassembled WGS sequence"/>
</dbReference>
<name>A0A1I6LZF3_9EURY</name>
<keyword evidence="2" id="KW-1185">Reference proteome</keyword>
<dbReference type="AlphaFoldDB" id="A0A1I6LZF3"/>
<evidence type="ECO:0000313" key="1">
    <source>
        <dbReference type="EMBL" id="SFS08758.1"/>
    </source>
</evidence>
<protein>
    <submittedName>
        <fullName evidence="1">Uncharacterized protein</fullName>
    </submittedName>
</protein>
<reference evidence="1 2" key="1">
    <citation type="submission" date="2016-10" db="EMBL/GenBank/DDBJ databases">
        <authorList>
            <person name="de Groot N.N."/>
        </authorList>
    </citation>
    <scope>NUCLEOTIDE SEQUENCE [LARGE SCALE GENOMIC DNA]</scope>
    <source>
        <strain evidence="1 2">CGMCC 1.10457</strain>
    </source>
</reference>
<accession>A0A1I6LZF3</accession>
<dbReference type="RefSeq" id="WP_089818077.1">
    <property type="nucleotide sequence ID" value="NZ_FOZK01000003.1"/>
</dbReference>
<organism evidence="1 2">
    <name type="scientific">Halomicrobium zhouii</name>
    <dbReference type="NCBI Taxonomy" id="767519"/>
    <lineage>
        <taxon>Archaea</taxon>
        <taxon>Methanobacteriati</taxon>
        <taxon>Methanobacteriota</taxon>
        <taxon>Stenosarchaea group</taxon>
        <taxon>Halobacteria</taxon>
        <taxon>Halobacteriales</taxon>
        <taxon>Haloarculaceae</taxon>
        <taxon>Halomicrobium</taxon>
    </lineage>
</organism>
<sequence length="172" mass="19270">MFGEGNQTYQKVVELAEAWRPAKDYGHESKFQNDLSDFLDEQLNEQNTGGMDGIMGGRDGGYVVSRERGNSRGDVVIDDVVGIEMKRHFDNGKKKKLRGQLEDYADNYPYVIALTCGIDDMDGWRELENKFSGGRGMGMDQTEFTFIVKKRENFGDPHDFGSGSGMGDLLGF</sequence>
<dbReference type="EMBL" id="FOZK01000003">
    <property type="protein sequence ID" value="SFS08758.1"/>
    <property type="molecule type" value="Genomic_DNA"/>
</dbReference>
<dbReference type="OrthoDB" id="338009at2157"/>
<evidence type="ECO:0000313" key="2">
    <source>
        <dbReference type="Proteomes" id="UP000199062"/>
    </source>
</evidence>
<proteinExistence type="predicted"/>